<dbReference type="EMBL" id="BBLT01000015">
    <property type="protein sequence ID" value="GAL87699.1"/>
    <property type="molecule type" value="Genomic_DNA"/>
</dbReference>
<evidence type="ECO:0000313" key="1">
    <source>
        <dbReference type="EMBL" id="GAL87699.1"/>
    </source>
</evidence>
<dbReference type="Gene3D" id="3.40.50.10220">
    <property type="entry name" value="DNA polymerase III, psi subunit"/>
    <property type="match status" value="1"/>
</dbReference>
<dbReference type="InterPro" id="IPR036654">
    <property type="entry name" value="DNA_pol_III_psi_sf"/>
</dbReference>
<keyword evidence="2" id="KW-1185">Reference proteome</keyword>
<evidence type="ECO:0000313" key="2">
    <source>
        <dbReference type="Proteomes" id="UP000030185"/>
    </source>
</evidence>
<name>A0A098LMF1_9BACT</name>
<dbReference type="GO" id="GO:0003887">
    <property type="term" value="F:DNA-directed DNA polymerase activity"/>
    <property type="evidence" value="ECO:0007669"/>
    <property type="project" value="InterPro"/>
</dbReference>
<dbReference type="GO" id="GO:0006260">
    <property type="term" value="P:DNA replication"/>
    <property type="evidence" value="ECO:0007669"/>
    <property type="project" value="InterPro"/>
</dbReference>
<comment type="caution">
    <text evidence="1">The sequence shown here is derived from an EMBL/GenBank/DDBJ whole genome shotgun (WGS) entry which is preliminary data.</text>
</comment>
<gene>
    <name evidence="1" type="ORF">MYP_4930</name>
</gene>
<protein>
    <submittedName>
        <fullName evidence="1">Uncharacterized protein</fullName>
    </submittedName>
</protein>
<dbReference type="AlphaFoldDB" id="A0A098LMF1"/>
<organism evidence="1 2">
    <name type="scientific">Sporocytophaga myxococcoides</name>
    <dbReference type="NCBI Taxonomy" id="153721"/>
    <lineage>
        <taxon>Bacteria</taxon>
        <taxon>Pseudomonadati</taxon>
        <taxon>Bacteroidota</taxon>
        <taxon>Cytophagia</taxon>
        <taxon>Cytophagales</taxon>
        <taxon>Cytophagaceae</taxon>
        <taxon>Sporocytophaga</taxon>
    </lineage>
</organism>
<proteinExistence type="predicted"/>
<dbReference type="OrthoDB" id="893215at2"/>
<dbReference type="Proteomes" id="UP000030185">
    <property type="component" value="Unassembled WGS sequence"/>
</dbReference>
<accession>A0A098LMF1</accession>
<dbReference type="GO" id="GO:0008408">
    <property type="term" value="F:3'-5' exonuclease activity"/>
    <property type="evidence" value="ECO:0007669"/>
    <property type="project" value="InterPro"/>
</dbReference>
<reference evidence="1 2" key="1">
    <citation type="submission" date="2014-09" db="EMBL/GenBank/DDBJ databases">
        <title>Sporocytophaga myxococcoides PG-01 genome sequencing.</title>
        <authorList>
            <person name="Liu L."/>
            <person name="Gao P.J."/>
            <person name="Chen G.J."/>
            <person name="Wang L.S."/>
        </authorList>
    </citation>
    <scope>NUCLEOTIDE SEQUENCE [LARGE SCALE GENOMIC DNA]</scope>
    <source>
        <strain evidence="1 2">PG-01</strain>
    </source>
</reference>
<dbReference type="RefSeq" id="WP_045469659.1">
    <property type="nucleotide sequence ID" value="NZ_BBLT01000015.1"/>
</dbReference>
<sequence length="203" mass="23295">MSLNNYQLNPEAVQNLFNDYIYIIPEKSSDLIIKKQSDLPSAPAIPKISQEPIEVKKEENKPLKDIKKDDSFNLKELKKELSSTKIFKRAIIIINEEDATNELKTFLFKILQAVKLSESDIHLHIHPNGSTVDLNGVLKDYSSSKVLSFGTHISPEYKTELNKETIYTKETKLFQTFSLKELISDTEKKKILWGNLQIIFPAK</sequence>